<reference evidence="2 3" key="1">
    <citation type="submission" date="2019-03" db="EMBL/GenBank/DDBJ databases">
        <title>Genomic Encyclopedia of Type Strains, Phase IV (KMG-IV): sequencing the most valuable type-strain genomes for metagenomic binning, comparative biology and taxonomic classification.</title>
        <authorList>
            <person name="Goeker M."/>
        </authorList>
    </citation>
    <scope>NUCLEOTIDE SEQUENCE [LARGE SCALE GENOMIC DNA]</scope>
    <source>
        <strain evidence="2 3">DSM 654</strain>
    </source>
</reference>
<dbReference type="OrthoDB" id="9808254at2"/>
<dbReference type="EMBL" id="SMBU01000007">
    <property type="protein sequence ID" value="TCV00872.1"/>
    <property type="molecule type" value="Genomic_DNA"/>
</dbReference>
<dbReference type="SUPFAM" id="SSF52833">
    <property type="entry name" value="Thioredoxin-like"/>
    <property type="match status" value="1"/>
</dbReference>
<dbReference type="PANTHER" id="PTHR36057">
    <property type="match status" value="1"/>
</dbReference>
<proteinExistence type="predicted"/>
<dbReference type="PANTHER" id="PTHR36057:SF1">
    <property type="entry name" value="LIPOPROTEIN LIPID ATTACHMENT SITE-LIKE PROTEIN, PUTATIVE (DUF1223)-RELATED"/>
    <property type="match status" value="1"/>
</dbReference>
<evidence type="ECO:0000256" key="1">
    <source>
        <dbReference type="SAM" id="MobiDB-lite"/>
    </source>
</evidence>
<dbReference type="InterPro" id="IPR036249">
    <property type="entry name" value="Thioredoxin-like_sf"/>
</dbReference>
<comment type="caution">
    <text evidence="2">The sequence shown here is derived from an EMBL/GenBank/DDBJ whole genome shotgun (WGS) entry which is preliminary data.</text>
</comment>
<feature type="region of interest" description="Disordered" evidence="1">
    <location>
        <begin position="1"/>
        <end position="23"/>
    </location>
</feature>
<organism evidence="2 3">
    <name type="scientific">Roseateles saccharophilus</name>
    <name type="common">Pseudomonas saccharophila</name>
    <dbReference type="NCBI Taxonomy" id="304"/>
    <lineage>
        <taxon>Bacteria</taxon>
        <taxon>Pseudomonadati</taxon>
        <taxon>Pseudomonadota</taxon>
        <taxon>Betaproteobacteria</taxon>
        <taxon>Burkholderiales</taxon>
        <taxon>Sphaerotilaceae</taxon>
        <taxon>Roseateles</taxon>
    </lineage>
</organism>
<accession>A0A4R3VB92</accession>
<feature type="non-terminal residue" evidence="2">
    <location>
        <position position="1"/>
    </location>
</feature>
<evidence type="ECO:0008006" key="4">
    <source>
        <dbReference type="Google" id="ProtNLM"/>
    </source>
</evidence>
<name>A0A4R3VB92_ROSSA</name>
<dbReference type="InterPro" id="IPR010634">
    <property type="entry name" value="DUF1223"/>
</dbReference>
<dbReference type="Proteomes" id="UP000295110">
    <property type="component" value="Unassembled WGS sequence"/>
</dbReference>
<keyword evidence="3" id="KW-1185">Reference proteome</keyword>
<evidence type="ECO:0000313" key="3">
    <source>
        <dbReference type="Proteomes" id="UP000295110"/>
    </source>
</evidence>
<sequence>HDLNFSNRPVRTRMPGGVGGVRPSMAGPYPDDCQVEPGGGDSVPMKLLHPFLLSLLSLALPALVSAQTCPGVTVQSGAAVPRVVELYTSEGCSSCPPADRWLSSLKGRPGVIAAAFHVDYWNGLGWPDRFSSPAYTERQKQGVGVNGSRYAYTPQIVVNGRDWRGASLPAPSSEPARVRLAWTRMANGELHLSAEALAGAPAHIQVWWARVEDGHQSRVRAGENRGETLNHDSVVRDYARLPAWDGRAPAQWMVPVSAGEPGHASRWIAVATDARDGAVLQAVEMGC</sequence>
<evidence type="ECO:0000313" key="2">
    <source>
        <dbReference type="EMBL" id="TCV00872.1"/>
    </source>
</evidence>
<protein>
    <recommendedName>
        <fullName evidence="4">DUF1223 domain-containing protein</fullName>
    </recommendedName>
</protein>
<gene>
    <name evidence="2" type="ORF">EV671_10071</name>
</gene>
<dbReference type="AlphaFoldDB" id="A0A4R3VB92"/>
<dbReference type="Pfam" id="PF06764">
    <property type="entry name" value="DUF1223"/>
    <property type="match status" value="1"/>
</dbReference>